<reference evidence="1" key="1">
    <citation type="submission" date="2020-05" db="EMBL/GenBank/DDBJ databases">
        <authorList>
            <person name="Chiriac C."/>
            <person name="Salcher M."/>
            <person name="Ghai R."/>
            <person name="Kavagutti S V."/>
        </authorList>
    </citation>
    <scope>NUCLEOTIDE SEQUENCE</scope>
</reference>
<gene>
    <name evidence="1" type="ORF">UFOVP996_36</name>
</gene>
<sequence>MSEVVTLKPKNPVGRPKSIVNKVTEYGALFNELNAQRTAKGLPPLKTAMEVLIEAMQSDELDIKDKARIADKLAPFESSRAPVISIEHVQNIIRDEESTMEESMDDFLESLRKV</sequence>
<evidence type="ECO:0000313" key="1">
    <source>
        <dbReference type="EMBL" id="CAB4175825.1"/>
    </source>
</evidence>
<proteinExistence type="predicted"/>
<name>A0A6J5Q336_9CAUD</name>
<accession>A0A6J5Q336</accession>
<protein>
    <submittedName>
        <fullName evidence="1">Uncharacterized protein</fullName>
    </submittedName>
</protein>
<dbReference type="EMBL" id="LR796927">
    <property type="protein sequence ID" value="CAB4175825.1"/>
    <property type="molecule type" value="Genomic_DNA"/>
</dbReference>
<organism evidence="1">
    <name type="scientific">uncultured Caudovirales phage</name>
    <dbReference type="NCBI Taxonomy" id="2100421"/>
    <lineage>
        <taxon>Viruses</taxon>
        <taxon>Duplodnaviria</taxon>
        <taxon>Heunggongvirae</taxon>
        <taxon>Uroviricota</taxon>
        <taxon>Caudoviricetes</taxon>
        <taxon>Peduoviridae</taxon>
        <taxon>Maltschvirus</taxon>
        <taxon>Maltschvirus maltsch</taxon>
    </lineage>
</organism>